<organism evidence="2 3">
    <name type="scientific">Streptomyces cavernicola</name>
    <dbReference type="NCBI Taxonomy" id="3043613"/>
    <lineage>
        <taxon>Bacteria</taxon>
        <taxon>Bacillati</taxon>
        <taxon>Actinomycetota</taxon>
        <taxon>Actinomycetes</taxon>
        <taxon>Kitasatosporales</taxon>
        <taxon>Streptomycetaceae</taxon>
        <taxon>Streptomyces</taxon>
    </lineage>
</organism>
<gene>
    <name evidence="2" type="ORF">QIS96_18380</name>
</gene>
<reference evidence="2 3" key="1">
    <citation type="submission" date="2023-05" db="EMBL/GenBank/DDBJ databases">
        <title>Draft genome sequence of Streptomyces sp. B-S-A6 isolated from a cave soil in Thailand.</title>
        <authorList>
            <person name="Chamroensaksri N."/>
            <person name="Muangham S."/>
        </authorList>
    </citation>
    <scope>NUCLEOTIDE SEQUENCE [LARGE SCALE GENOMIC DNA]</scope>
    <source>
        <strain evidence="2 3">B-S-A6</strain>
    </source>
</reference>
<dbReference type="EMBL" id="JASCIQ010000018">
    <property type="protein sequence ID" value="MDI3405777.1"/>
    <property type="molecule type" value="Genomic_DNA"/>
</dbReference>
<keyword evidence="3" id="KW-1185">Reference proteome</keyword>
<evidence type="ECO:0000256" key="1">
    <source>
        <dbReference type="SAM" id="MobiDB-lite"/>
    </source>
</evidence>
<evidence type="ECO:0000313" key="3">
    <source>
        <dbReference type="Proteomes" id="UP001223978"/>
    </source>
</evidence>
<sequence>MYELLARVLSWPAARFSVGRRPGRHSAQYLAAQRADVPDPEPEPVSPWARPWTSPSAAEVRAIFRDERILALPPLQRERAWAAAFAEVGVDYDHPAEPLASLVTPTRTAA</sequence>
<accession>A0ABT6SC54</accession>
<dbReference type="RefSeq" id="WP_282543708.1">
    <property type="nucleotide sequence ID" value="NZ_JASCIQ010000018.1"/>
</dbReference>
<protein>
    <submittedName>
        <fullName evidence="2">Uncharacterized protein</fullName>
    </submittedName>
</protein>
<feature type="region of interest" description="Disordered" evidence="1">
    <location>
        <begin position="33"/>
        <end position="52"/>
    </location>
</feature>
<comment type="caution">
    <text evidence="2">The sequence shown here is derived from an EMBL/GenBank/DDBJ whole genome shotgun (WGS) entry which is preliminary data.</text>
</comment>
<name>A0ABT6SC54_9ACTN</name>
<dbReference type="Proteomes" id="UP001223978">
    <property type="component" value="Unassembled WGS sequence"/>
</dbReference>
<proteinExistence type="predicted"/>
<evidence type="ECO:0000313" key="2">
    <source>
        <dbReference type="EMBL" id="MDI3405777.1"/>
    </source>
</evidence>